<dbReference type="PANTHER" id="PTHR44846">
    <property type="entry name" value="MANNOSYL-D-GLYCERATE TRANSPORT/METABOLISM SYSTEM REPRESSOR MNGR-RELATED"/>
    <property type="match status" value="1"/>
</dbReference>
<dbReference type="InterPro" id="IPR011663">
    <property type="entry name" value="UTRA"/>
</dbReference>
<dbReference type="EMBL" id="JAFLNF010000001">
    <property type="protein sequence ID" value="MBO0344127.1"/>
    <property type="molecule type" value="Genomic_DNA"/>
</dbReference>
<dbReference type="GO" id="GO:0045892">
    <property type="term" value="P:negative regulation of DNA-templated transcription"/>
    <property type="evidence" value="ECO:0007669"/>
    <property type="project" value="TreeGrafter"/>
</dbReference>
<dbReference type="Pfam" id="PF07702">
    <property type="entry name" value="UTRA"/>
    <property type="match status" value="1"/>
</dbReference>
<evidence type="ECO:0000256" key="1">
    <source>
        <dbReference type="ARBA" id="ARBA00023015"/>
    </source>
</evidence>
<keyword evidence="3" id="KW-0804">Transcription</keyword>
<dbReference type="PROSITE" id="PS50949">
    <property type="entry name" value="HTH_GNTR"/>
    <property type="match status" value="1"/>
</dbReference>
<dbReference type="Gene3D" id="1.10.10.10">
    <property type="entry name" value="Winged helix-like DNA-binding domain superfamily/Winged helix DNA-binding domain"/>
    <property type="match status" value="1"/>
</dbReference>
<gene>
    <name evidence="5" type="ORF">J0X15_02745</name>
</gene>
<accession>A0A939EKL1</accession>
<dbReference type="SUPFAM" id="SSF64288">
    <property type="entry name" value="Chorismate lyase-like"/>
    <property type="match status" value="1"/>
</dbReference>
<dbReference type="SMART" id="SM00345">
    <property type="entry name" value="HTH_GNTR"/>
    <property type="match status" value="1"/>
</dbReference>
<dbReference type="GO" id="GO:0003700">
    <property type="term" value="F:DNA-binding transcription factor activity"/>
    <property type="evidence" value="ECO:0007669"/>
    <property type="project" value="InterPro"/>
</dbReference>
<organism evidence="5 6">
    <name type="scientific">Roseibium limicola</name>
    <dbReference type="NCBI Taxonomy" id="2816037"/>
    <lineage>
        <taxon>Bacteria</taxon>
        <taxon>Pseudomonadati</taxon>
        <taxon>Pseudomonadota</taxon>
        <taxon>Alphaproteobacteria</taxon>
        <taxon>Hyphomicrobiales</taxon>
        <taxon>Stappiaceae</taxon>
        <taxon>Roseibium</taxon>
    </lineage>
</organism>
<dbReference type="AlphaFoldDB" id="A0A939EKL1"/>
<dbReference type="GO" id="GO:0003677">
    <property type="term" value="F:DNA binding"/>
    <property type="evidence" value="ECO:0007669"/>
    <property type="project" value="UniProtKB-KW"/>
</dbReference>
<dbReference type="InterPro" id="IPR036388">
    <property type="entry name" value="WH-like_DNA-bd_sf"/>
</dbReference>
<keyword evidence="6" id="KW-1185">Reference proteome</keyword>
<dbReference type="InterPro" id="IPR050679">
    <property type="entry name" value="Bact_HTH_transcr_reg"/>
</dbReference>
<feature type="domain" description="HTH gntR-type" evidence="4">
    <location>
        <begin position="11"/>
        <end position="79"/>
    </location>
</feature>
<dbReference type="CDD" id="cd07377">
    <property type="entry name" value="WHTH_GntR"/>
    <property type="match status" value="1"/>
</dbReference>
<protein>
    <submittedName>
        <fullName evidence="5">GntR family transcriptional regulator</fullName>
    </submittedName>
</protein>
<sequence>MTTRIQSPTALPIYLQISENLIRDIAAGRLVDGERLQPEREMSSQHGVSVGTLRKALRELEKRGLLERVQGSGNYIRQQPDVASVYSMFRLELIAGGGLPRAEIVSLDDMTKPEDLPAFGQSETGTRIRRLRYLNETLVAVEEIWLDGAAGAVDALRVSDSLYRYYQRHLGFRIARAEDRVGLSSVPAWRPPAFDMAVGQPCGYIERFSWRDGDVAPVEFSKTWFDTTKALYVQRSQIEPAANRVVRGSLKCLKSPAMA</sequence>
<dbReference type="RefSeq" id="WP_206938011.1">
    <property type="nucleotide sequence ID" value="NZ_JAFLNF010000001.1"/>
</dbReference>
<evidence type="ECO:0000256" key="3">
    <source>
        <dbReference type="ARBA" id="ARBA00023163"/>
    </source>
</evidence>
<evidence type="ECO:0000259" key="4">
    <source>
        <dbReference type="PROSITE" id="PS50949"/>
    </source>
</evidence>
<evidence type="ECO:0000256" key="2">
    <source>
        <dbReference type="ARBA" id="ARBA00023125"/>
    </source>
</evidence>
<dbReference type="SMART" id="SM00866">
    <property type="entry name" value="UTRA"/>
    <property type="match status" value="1"/>
</dbReference>
<evidence type="ECO:0000313" key="6">
    <source>
        <dbReference type="Proteomes" id="UP000664779"/>
    </source>
</evidence>
<proteinExistence type="predicted"/>
<reference evidence="5" key="1">
    <citation type="submission" date="2021-03" db="EMBL/GenBank/DDBJ databases">
        <title>Roseibium sp. CAU 1637 isolated from Incheon.</title>
        <authorList>
            <person name="Kim W."/>
        </authorList>
    </citation>
    <scope>NUCLEOTIDE SEQUENCE</scope>
    <source>
        <strain evidence="5">CAU 1637</strain>
    </source>
</reference>
<dbReference type="InterPro" id="IPR028978">
    <property type="entry name" value="Chorismate_lyase_/UTRA_dom_sf"/>
</dbReference>
<keyword evidence="1" id="KW-0805">Transcription regulation</keyword>
<dbReference type="Proteomes" id="UP000664779">
    <property type="component" value="Unassembled WGS sequence"/>
</dbReference>
<dbReference type="PANTHER" id="PTHR44846:SF1">
    <property type="entry name" value="MANNOSYL-D-GLYCERATE TRANSPORT_METABOLISM SYSTEM REPRESSOR MNGR-RELATED"/>
    <property type="match status" value="1"/>
</dbReference>
<dbReference type="InterPro" id="IPR000524">
    <property type="entry name" value="Tscrpt_reg_HTH_GntR"/>
</dbReference>
<dbReference type="Gene3D" id="3.40.1410.10">
    <property type="entry name" value="Chorismate lyase-like"/>
    <property type="match status" value="1"/>
</dbReference>
<dbReference type="InterPro" id="IPR036390">
    <property type="entry name" value="WH_DNA-bd_sf"/>
</dbReference>
<comment type="caution">
    <text evidence="5">The sequence shown here is derived from an EMBL/GenBank/DDBJ whole genome shotgun (WGS) entry which is preliminary data.</text>
</comment>
<dbReference type="SUPFAM" id="SSF46785">
    <property type="entry name" value="Winged helix' DNA-binding domain"/>
    <property type="match status" value="1"/>
</dbReference>
<name>A0A939EKL1_9HYPH</name>
<dbReference type="Pfam" id="PF00392">
    <property type="entry name" value="GntR"/>
    <property type="match status" value="1"/>
</dbReference>
<keyword evidence="2" id="KW-0238">DNA-binding</keyword>
<evidence type="ECO:0000313" key="5">
    <source>
        <dbReference type="EMBL" id="MBO0344127.1"/>
    </source>
</evidence>